<sequence length="25" mass="2942">EILIRKHEKGNEPNLECYGKSFIHS</sequence>
<protein>
    <submittedName>
        <fullName evidence="1">Uncharacterized protein</fullName>
    </submittedName>
</protein>
<name>A0A382F5I9_9ZZZZ</name>
<feature type="non-terminal residue" evidence="1">
    <location>
        <position position="1"/>
    </location>
</feature>
<reference evidence="1" key="1">
    <citation type="submission" date="2018-05" db="EMBL/GenBank/DDBJ databases">
        <authorList>
            <person name="Lanie J.A."/>
            <person name="Ng W.-L."/>
            <person name="Kazmierczak K.M."/>
            <person name="Andrzejewski T.M."/>
            <person name="Davidsen T.M."/>
            <person name="Wayne K.J."/>
            <person name="Tettelin H."/>
            <person name="Glass J.I."/>
            <person name="Rusch D."/>
            <person name="Podicherti R."/>
            <person name="Tsui H.-C.T."/>
            <person name="Winkler M.E."/>
        </authorList>
    </citation>
    <scope>NUCLEOTIDE SEQUENCE</scope>
</reference>
<accession>A0A382F5I9</accession>
<dbReference type="EMBL" id="UINC01048130">
    <property type="protein sequence ID" value="SVB58286.1"/>
    <property type="molecule type" value="Genomic_DNA"/>
</dbReference>
<gene>
    <name evidence="1" type="ORF">METZ01_LOCUS211140</name>
</gene>
<evidence type="ECO:0000313" key="1">
    <source>
        <dbReference type="EMBL" id="SVB58286.1"/>
    </source>
</evidence>
<proteinExistence type="predicted"/>
<organism evidence="1">
    <name type="scientific">marine metagenome</name>
    <dbReference type="NCBI Taxonomy" id="408172"/>
    <lineage>
        <taxon>unclassified sequences</taxon>
        <taxon>metagenomes</taxon>
        <taxon>ecological metagenomes</taxon>
    </lineage>
</organism>
<dbReference type="AlphaFoldDB" id="A0A382F5I9"/>